<evidence type="ECO:0000259" key="4">
    <source>
        <dbReference type="PROSITE" id="PS50106"/>
    </source>
</evidence>
<feature type="domain" description="PDZ" evidence="4">
    <location>
        <begin position="175"/>
        <end position="255"/>
    </location>
</feature>
<reference evidence="5" key="1">
    <citation type="journal article" date="2022" name="bioRxiv">
        <title>Sequencing and chromosome-scale assembly of the giantPleurodeles waltlgenome.</title>
        <authorList>
            <person name="Brown T."/>
            <person name="Elewa A."/>
            <person name="Iarovenko S."/>
            <person name="Subramanian E."/>
            <person name="Araus A.J."/>
            <person name="Petzold A."/>
            <person name="Susuki M."/>
            <person name="Suzuki K.-i.T."/>
            <person name="Hayashi T."/>
            <person name="Toyoda A."/>
            <person name="Oliveira C."/>
            <person name="Osipova E."/>
            <person name="Leigh N.D."/>
            <person name="Simon A."/>
            <person name="Yun M.H."/>
        </authorList>
    </citation>
    <scope>NUCLEOTIDE SEQUENCE</scope>
    <source>
        <strain evidence="5">20211129_DDA</strain>
        <tissue evidence="5">Liver</tissue>
    </source>
</reference>
<dbReference type="SMART" id="SM00228">
    <property type="entry name" value="PDZ"/>
    <property type="match status" value="4"/>
</dbReference>
<evidence type="ECO:0000256" key="1">
    <source>
        <dbReference type="ARBA" id="ARBA00022737"/>
    </source>
</evidence>
<dbReference type="AlphaFoldDB" id="A0AAV7N9S7"/>
<organism evidence="5 6">
    <name type="scientific">Pleurodeles waltl</name>
    <name type="common">Iberian ribbed newt</name>
    <dbReference type="NCBI Taxonomy" id="8319"/>
    <lineage>
        <taxon>Eukaryota</taxon>
        <taxon>Metazoa</taxon>
        <taxon>Chordata</taxon>
        <taxon>Craniata</taxon>
        <taxon>Vertebrata</taxon>
        <taxon>Euteleostomi</taxon>
        <taxon>Amphibia</taxon>
        <taxon>Batrachia</taxon>
        <taxon>Caudata</taxon>
        <taxon>Salamandroidea</taxon>
        <taxon>Salamandridae</taxon>
        <taxon>Pleurodelinae</taxon>
        <taxon>Pleurodeles</taxon>
    </lineage>
</organism>
<dbReference type="PANTHER" id="PTHR14191">
    <property type="entry name" value="PDZ DOMAIN CONTAINING PROTEIN"/>
    <property type="match status" value="1"/>
</dbReference>
<feature type="domain" description="PDZ" evidence="4">
    <location>
        <begin position="283"/>
        <end position="363"/>
    </location>
</feature>
<proteinExistence type="inferred from homology"/>
<dbReference type="GO" id="GO:0005102">
    <property type="term" value="F:signaling receptor binding"/>
    <property type="evidence" value="ECO:0007669"/>
    <property type="project" value="TreeGrafter"/>
</dbReference>
<dbReference type="InterPro" id="IPR001478">
    <property type="entry name" value="PDZ"/>
</dbReference>
<dbReference type="GO" id="GO:0016324">
    <property type="term" value="C:apical plasma membrane"/>
    <property type="evidence" value="ECO:0007669"/>
    <property type="project" value="TreeGrafter"/>
</dbReference>
<accession>A0AAV7N9S7</accession>
<keyword evidence="6" id="KW-1185">Reference proteome</keyword>
<feature type="region of interest" description="Disordered" evidence="3">
    <location>
        <begin position="533"/>
        <end position="588"/>
    </location>
</feature>
<dbReference type="EMBL" id="JANPWB010000012">
    <property type="protein sequence ID" value="KAJ1112815.1"/>
    <property type="molecule type" value="Genomic_DNA"/>
</dbReference>
<evidence type="ECO:0000256" key="3">
    <source>
        <dbReference type="SAM" id="MobiDB-lite"/>
    </source>
</evidence>
<comment type="caution">
    <text evidence="5">The sequence shown here is derived from an EMBL/GenBank/DDBJ whole genome shotgun (WGS) entry which is preliminary data.</text>
</comment>
<feature type="domain" description="PDZ" evidence="4">
    <location>
        <begin position="437"/>
        <end position="517"/>
    </location>
</feature>
<dbReference type="GO" id="GO:0043495">
    <property type="term" value="F:protein-membrane adaptor activity"/>
    <property type="evidence" value="ECO:0007669"/>
    <property type="project" value="TreeGrafter"/>
</dbReference>
<sequence>MIWGHLAATSIVLLERSPVPARASLRRQQATMASPLQPRECIVTKQEGKSFGFFLRIERDIVGHLVRGIEPTSAAAKAGLKDGDRVLRVNGVFVDQTEHPQVVELIKASGNSVNLFVLDAVSYENAKKKGENLENLNQNQPARVPETVATTNQVTTLETIPTTNQVTTSAQKPRICYLVKNKKGYGFSLKTTQGQKGLFLTALAPEGVALKAGVKDNDRLIEVNGDNVENATHDEVAAKVKQSGDTVVFLVIDKDSYKFYNDSKISLKGEMADLKLLPLKPRLVELKKGKDGYGFYLREEHGKKGNFIKDIDSGSPADKSSLKDGDHLVAVNGESVEDLQHEEVVEKIQKGGDKTSLLVVDAETAHLYKMAGVSPSLYARGEKEAPKGGLVVAAAANPAPAPATATARLAPAPASAPAPAPSTAPVANGGVLHKARLCKLVKGPSGYGFHLNAIKNMPGQFIKEVVKGGPADVAGLQDEDIVLEVNGVNVETASYEDVVMRIRDAKGKLTLLVASSEAYEYFKAHNIPVTASLAEPTDDNSDPPPYSDTMLATTEKLVPEPTKRASSSSSSSEESAKNSKDEDEDTQL</sequence>
<dbReference type="GO" id="GO:0072659">
    <property type="term" value="P:protein localization to plasma membrane"/>
    <property type="evidence" value="ECO:0007669"/>
    <property type="project" value="TreeGrafter"/>
</dbReference>
<comment type="similarity">
    <text evidence="2">Belongs to the NHER family.</text>
</comment>
<protein>
    <recommendedName>
        <fullName evidence="4">PDZ domain-containing protein</fullName>
    </recommendedName>
</protein>
<dbReference type="Proteomes" id="UP001066276">
    <property type="component" value="Chromosome 8"/>
</dbReference>
<evidence type="ECO:0000313" key="6">
    <source>
        <dbReference type="Proteomes" id="UP001066276"/>
    </source>
</evidence>
<dbReference type="CDD" id="cd06768">
    <property type="entry name" value="PDZ_NHERF-like"/>
    <property type="match status" value="4"/>
</dbReference>
<dbReference type="PROSITE" id="PS50106">
    <property type="entry name" value="PDZ"/>
    <property type="match status" value="4"/>
</dbReference>
<dbReference type="Gene3D" id="2.30.42.10">
    <property type="match status" value="4"/>
</dbReference>
<dbReference type="InterPro" id="IPR036034">
    <property type="entry name" value="PDZ_sf"/>
</dbReference>
<dbReference type="InterPro" id="IPR051067">
    <property type="entry name" value="NHER"/>
</dbReference>
<keyword evidence="1" id="KW-0677">Repeat</keyword>
<evidence type="ECO:0000313" key="5">
    <source>
        <dbReference type="EMBL" id="KAJ1112815.1"/>
    </source>
</evidence>
<dbReference type="Pfam" id="PF00595">
    <property type="entry name" value="PDZ"/>
    <property type="match status" value="4"/>
</dbReference>
<dbReference type="PANTHER" id="PTHR14191:SF6">
    <property type="entry name" value="NA(+)_H(+) EXCHANGE REGULATORY COFACTOR NHE-RF3-RELATED"/>
    <property type="match status" value="1"/>
</dbReference>
<dbReference type="SUPFAM" id="SSF50156">
    <property type="entry name" value="PDZ domain-like"/>
    <property type="match status" value="4"/>
</dbReference>
<gene>
    <name evidence="5" type="ORF">NDU88_001076</name>
</gene>
<name>A0AAV7N9S7_PLEWA</name>
<evidence type="ECO:0000256" key="2">
    <source>
        <dbReference type="ARBA" id="ARBA00038110"/>
    </source>
</evidence>
<feature type="domain" description="PDZ" evidence="4">
    <location>
        <begin position="40"/>
        <end position="121"/>
    </location>
</feature>